<evidence type="ECO:0000313" key="15">
    <source>
        <dbReference type="Proteomes" id="UP000675881"/>
    </source>
</evidence>
<dbReference type="SUPFAM" id="SSF64356">
    <property type="entry name" value="SNARE-like"/>
    <property type="match status" value="1"/>
</dbReference>
<dbReference type="PANTHER" id="PTHR11753">
    <property type="entry name" value="ADAPTOR COMPLEXES SMALL SUBUNIT FAMILY"/>
    <property type="match status" value="1"/>
</dbReference>
<dbReference type="FunFam" id="4.10.410.10:FF:000020">
    <property type="entry name" value="Collagen, type VI, alpha 3"/>
    <property type="match status" value="1"/>
</dbReference>
<keyword evidence="12" id="KW-0968">Cytoplasmic vesicle</keyword>
<dbReference type="CDD" id="cd00109">
    <property type="entry name" value="Kunitz-type"/>
    <property type="match status" value="2"/>
</dbReference>
<sequence length="1020" mass="113008">MQFMSPQFYLKNDSVYATLQSSGETPSPEPKMSSFLEWKDLKIVYKRYASLYFCCAIEEEDNELVVLEIIHRYVELLDKYFGSVCELDIIFNFEKAYFMLDELLLGGEIQETSKKNVLKAISAQDCLQEEETPQGFFEDSGLEEVVQTLMSLPDDFSDDTDIEEDLDEEESNFDINLIPEILPSVEETISNKVQDSFNPNDDISNNSPLTPSGLLQGPVKEYFSDYIDDGDEERIGVSEDILLLPEDEQLIIVTEDYVSDYDEGYSGSGDGSGSGDESSSGENDISGDFFRISGENEDNFSGFQSGDEMSTTTLGPTTSQLFSSPTPIIESTTTSTTTSMSLSTITDTLESTTSLQELISTTDSPQLVDLDNPHCSNFTFGCCLNSTLPAHSLSGQGCCLNSSKGCCPDFEMTISSGQECHCSQTRKGCCKDGLNYASLGCGCIESDFGCCPDQYTAASGPNYEGCACTTFQYGCCNDGITPNDGDKSCQSTGKSCITSDFGCCDDGLSHAKGKNMEGCSCETSEFGCCPDGKNPARGENFEECQNKPADICHMTKDSGACRNYNITRQWYFNMAYGGCSRFWFGGCGGNGNHRNSCESICINPSGTVKCYLPKVSGPPSCTSKQPHYYFDSNTKECREFIYNGCLGNANRFTTQASCEVECMKALKKSGDQDPCKQPVEPGPCNGYFPRWYYDFLRGTCSEFVYGGCKGNANQFETKESCQNSCKHKEMSLKIQKQCRKPRLVPTDGRDCHDSNSVVAKWYFDDNTHSCTPFYLSKTDHLKCGSIMVEENANDTIFHSLEECMSICPNTYAPVISITSHVVIVKEEHTAVLQVQITSNPSPTIIWEFNGTLINSNDPRVSIDTPGTIKINPARTSDTEAPIEVTIQHEGESPYEIGSTIMLRCVVTGFPKPQVNWFKNNARLPHVGRVRWSKDTNELSIDNANLIDNGYYTCRAWNFRESSHDSRNVKVKKADNKTQCVDKPWLARCQLIVQGKFCLKNPMYFQICCNSCTAAGQIYNP</sequence>
<comment type="similarity">
    <text evidence="3">Belongs to the adaptor complexes small subunit family.</text>
</comment>
<evidence type="ECO:0000256" key="13">
    <source>
        <dbReference type="SAM" id="MobiDB-lite"/>
    </source>
</evidence>
<organism evidence="14 15">
    <name type="scientific">Lepeophtheirus salmonis</name>
    <name type="common">Salmon louse</name>
    <name type="synonym">Caligus salmonis</name>
    <dbReference type="NCBI Taxonomy" id="72036"/>
    <lineage>
        <taxon>Eukaryota</taxon>
        <taxon>Metazoa</taxon>
        <taxon>Ecdysozoa</taxon>
        <taxon>Arthropoda</taxon>
        <taxon>Crustacea</taxon>
        <taxon>Multicrustacea</taxon>
        <taxon>Hexanauplia</taxon>
        <taxon>Copepoda</taxon>
        <taxon>Siphonostomatoida</taxon>
        <taxon>Caligidae</taxon>
        <taxon>Lepeophtheirus</taxon>
    </lineage>
</organism>
<dbReference type="InterPro" id="IPR022775">
    <property type="entry name" value="AP_mu_sigma_su"/>
</dbReference>
<dbReference type="PROSITE" id="PS50835">
    <property type="entry name" value="IG_LIKE"/>
    <property type="match status" value="1"/>
</dbReference>
<dbReference type="SUPFAM" id="SSF48726">
    <property type="entry name" value="Immunoglobulin"/>
    <property type="match status" value="2"/>
</dbReference>
<gene>
    <name evidence="14" type="ORF">LSAA_8752</name>
</gene>
<dbReference type="Pfam" id="PF00014">
    <property type="entry name" value="Kunitz_BPTI"/>
    <property type="match status" value="3"/>
</dbReference>
<dbReference type="InterPro" id="IPR007110">
    <property type="entry name" value="Ig-like_dom"/>
</dbReference>
<dbReference type="SMART" id="SM00131">
    <property type="entry name" value="KU"/>
    <property type="match status" value="4"/>
</dbReference>
<comment type="subcellular location">
    <subcellularLocation>
        <location evidence="1">Cytoplasmic vesicle membrane</location>
    </subcellularLocation>
    <subcellularLocation>
        <location evidence="2">Golgi apparatus</location>
    </subcellularLocation>
</comment>
<evidence type="ECO:0000256" key="5">
    <source>
        <dbReference type="ARBA" id="ARBA00022690"/>
    </source>
</evidence>
<evidence type="ECO:0000256" key="3">
    <source>
        <dbReference type="ARBA" id="ARBA00006972"/>
    </source>
</evidence>
<accession>A0A7R8CTN8</accession>
<dbReference type="OrthoDB" id="371463at2759"/>
<evidence type="ECO:0000256" key="10">
    <source>
        <dbReference type="ARBA" id="ARBA00023136"/>
    </source>
</evidence>
<feature type="compositionally biased region" description="Low complexity" evidence="13">
    <location>
        <begin position="275"/>
        <end position="288"/>
    </location>
</feature>
<dbReference type="PROSITE" id="PS00989">
    <property type="entry name" value="CLAT_ADAPTOR_S"/>
    <property type="match status" value="1"/>
</dbReference>
<dbReference type="GO" id="GO:0030121">
    <property type="term" value="C:AP-1 adaptor complex"/>
    <property type="evidence" value="ECO:0007669"/>
    <property type="project" value="InterPro"/>
</dbReference>
<dbReference type="GO" id="GO:0004867">
    <property type="term" value="F:serine-type endopeptidase inhibitor activity"/>
    <property type="evidence" value="ECO:0007669"/>
    <property type="project" value="UniProtKB-KW"/>
</dbReference>
<dbReference type="InterPro" id="IPR003598">
    <property type="entry name" value="Ig_sub2"/>
</dbReference>
<dbReference type="InterPro" id="IPR011012">
    <property type="entry name" value="Longin-like_dom_sf"/>
</dbReference>
<protein>
    <submittedName>
        <fullName evidence="14">PAPLN</fullName>
    </submittedName>
</protein>
<evidence type="ECO:0000256" key="11">
    <source>
        <dbReference type="ARBA" id="ARBA00023157"/>
    </source>
</evidence>
<dbReference type="SMART" id="SM00409">
    <property type="entry name" value="IG"/>
    <property type="match status" value="2"/>
</dbReference>
<dbReference type="PROSITE" id="PS50279">
    <property type="entry name" value="BPTI_KUNITZ_2"/>
    <property type="match status" value="4"/>
</dbReference>
<dbReference type="InterPro" id="IPR016635">
    <property type="entry name" value="AP_complex_ssu"/>
</dbReference>
<dbReference type="Proteomes" id="UP000675881">
    <property type="component" value="Chromosome 4"/>
</dbReference>
<dbReference type="InterPro" id="IPR013783">
    <property type="entry name" value="Ig-like_fold"/>
</dbReference>
<dbReference type="Pfam" id="PF01217">
    <property type="entry name" value="Clat_adaptor_s"/>
    <property type="match status" value="1"/>
</dbReference>
<dbReference type="InterPro" id="IPR036179">
    <property type="entry name" value="Ig-like_dom_sf"/>
</dbReference>
<dbReference type="Gene3D" id="4.10.410.10">
    <property type="entry name" value="Pancreatic trypsin inhibitor Kunitz domain"/>
    <property type="match status" value="4"/>
</dbReference>
<evidence type="ECO:0000256" key="2">
    <source>
        <dbReference type="ARBA" id="ARBA00004555"/>
    </source>
</evidence>
<feature type="region of interest" description="Disordered" evidence="13">
    <location>
        <begin position="317"/>
        <end position="339"/>
    </location>
</feature>
<feature type="compositionally biased region" description="Low complexity" evidence="13">
    <location>
        <begin position="323"/>
        <end position="339"/>
    </location>
</feature>
<evidence type="ECO:0000256" key="7">
    <source>
        <dbReference type="ARBA" id="ARBA00022900"/>
    </source>
</evidence>
<dbReference type="Gene3D" id="2.60.40.10">
    <property type="entry name" value="Immunoglobulins"/>
    <property type="match status" value="2"/>
</dbReference>
<dbReference type="InterPro" id="IPR002223">
    <property type="entry name" value="Kunitz_BPTI"/>
</dbReference>
<dbReference type="PRINTS" id="PR00759">
    <property type="entry name" value="BASICPTASE"/>
</dbReference>
<dbReference type="AlphaFoldDB" id="A0A7R8CTN8"/>
<evidence type="ECO:0000256" key="1">
    <source>
        <dbReference type="ARBA" id="ARBA00004156"/>
    </source>
</evidence>
<feature type="region of interest" description="Disordered" evidence="13">
    <location>
        <begin position="262"/>
        <end position="291"/>
    </location>
</feature>
<keyword evidence="4" id="KW-0813">Transport</keyword>
<dbReference type="SMART" id="SM00408">
    <property type="entry name" value="IGc2"/>
    <property type="match status" value="1"/>
</dbReference>
<dbReference type="GO" id="GO:0006886">
    <property type="term" value="P:intracellular protein transport"/>
    <property type="evidence" value="ECO:0007669"/>
    <property type="project" value="InterPro"/>
</dbReference>
<keyword evidence="8" id="KW-0653">Protein transport</keyword>
<keyword evidence="15" id="KW-1185">Reference proteome</keyword>
<dbReference type="PROSITE" id="PS00280">
    <property type="entry name" value="BPTI_KUNITZ_1"/>
    <property type="match status" value="1"/>
</dbReference>
<name>A0A7R8CTN8_LEPSM</name>
<dbReference type="InterPro" id="IPR003599">
    <property type="entry name" value="Ig_sub"/>
</dbReference>
<evidence type="ECO:0000256" key="6">
    <source>
        <dbReference type="ARBA" id="ARBA00022729"/>
    </source>
</evidence>
<keyword evidence="11" id="KW-1015">Disulfide bond</keyword>
<evidence type="ECO:0000256" key="8">
    <source>
        <dbReference type="ARBA" id="ARBA00022927"/>
    </source>
</evidence>
<evidence type="ECO:0000256" key="9">
    <source>
        <dbReference type="ARBA" id="ARBA00023034"/>
    </source>
</evidence>
<dbReference type="CDD" id="cd14831">
    <property type="entry name" value="AP1_sigma"/>
    <property type="match status" value="1"/>
</dbReference>
<keyword evidence="10" id="KW-0472">Membrane</keyword>
<dbReference type="CDD" id="cd00096">
    <property type="entry name" value="Ig"/>
    <property type="match status" value="1"/>
</dbReference>
<dbReference type="SUPFAM" id="SSF57362">
    <property type="entry name" value="BPTI-like"/>
    <property type="match status" value="4"/>
</dbReference>
<evidence type="ECO:0000256" key="4">
    <source>
        <dbReference type="ARBA" id="ARBA00022448"/>
    </source>
</evidence>
<proteinExistence type="inferred from homology"/>
<dbReference type="InterPro" id="IPR036880">
    <property type="entry name" value="Kunitz_BPTI_sf"/>
</dbReference>
<evidence type="ECO:0000313" key="14">
    <source>
        <dbReference type="EMBL" id="CAF2927479.1"/>
    </source>
</evidence>
<dbReference type="Gene3D" id="3.30.450.60">
    <property type="match status" value="1"/>
</dbReference>
<dbReference type="InterPro" id="IPR000804">
    <property type="entry name" value="Clathrin_sm-chain_CS"/>
</dbReference>
<dbReference type="InterPro" id="IPR020901">
    <property type="entry name" value="Prtase_inh_Kunz-CS"/>
</dbReference>
<keyword evidence="6" id="KW-0732">Signal</keyword>
<dbReference type="InterPro" id="IPR044733">
    <property type="entry name" value="AP1_sigma"/>
</dbReference>
<dbReference type="Pfam" id="PF13927">
    <property type="entry name" value="Ig_3"/>
    <property type="match status" value="2"/>
</dbReference>
<dbReference type="EMBL" id="HG994583">
    <property type="protein sequence ID" value="CAF2927479.1"/>
    <property type="molecule type" value="Genomic_DNA"/>
</dbReference>
<dbReference type="InterPro" id="IPR010909">
    <property type="entry name" value="PLAC"/>
</dbReference>
<dbReference type="PROSITE" id="PS50900">
    <property type="entry name" value="PLAC"/>
    <property type="match status" value="1"/>
</dbReference>
<keyword evidence="7" id="KW-0722">Serine protease inhibitor</keyword>
<keyword evidence="9" id="KW-0333">Golgi apparatus</keyword>
<keyword evidence="5" id="KW-0646">Protease inhibitor</keyword>
<reference evidence="14" key="1">
    <citation type="submission" date="2021-02" db="EMBL/GenBank/DDBJ databases">
        <authorList>
            <person name="Bekaert M."/>
        </authorList>
    </citation>
    <scope>NUCLEOTIDE SEQUENCE</scope>
    <source>
        <strain evidence="14">IoA-00</strain>
    </source>
</reference>
<evidence type="ECO:0000256" key="12">
    <source>
        <dbReference type="ARBA" id="ARBA00023329"/>
    </source>
</evidence>
<dbReference type="GO" id="GO:0035615">
    <property type="term" value="F:clathrin adaptor activity"/>
    <property type="evidence" value="ECO:0007669"/>
    <property type="project" value="InterPro"/>
</dbReference>